<sequence length="1381" mass="157214">MSLVFLAQTHAAPIEPYRFSLLDINSGLSNNQVKSFLKDSRGYMWIGTAAGLNRFDGYKFKVFRYQSNDSTSLINNDILKLKEGPEGKIWVKTPYGSCVYNPENEQFIRNQRDLLQLYKLPENAVVEDVMKDKEGNFWFVLEGKGLAKYNPRTKASVHLRHSINSKNGLSTNYISAIGQTTTGDIWVVHRTGILERIDYRSLKVVERNNEIYKNYSQQLLDYALTVDSDNDLWLYMQEKEGGVFYFNSKDKSLQNFHKNSSAVKLSSNLTRGVVEGEKGKIWIGTDHGGINLLDKKSLGVQYIRHNEEISKSLSHNSVNTLYKDNEGIIWVGTFKKGVNYYHKNIIRFPTVKRLNSVKNSLPYDDVNAFAEDAKGNLWIGTNGGGLLYLNRATGEYTRYTHNAKDSNSLASDIIVSLLVDRNNNLWIGTYLGGLDKFDGKTFTHFKHDPAEPASLSHNNIWELYEDRQGNIWIGTLRGGLELYDPEQNGFIHSTEKAGKYPVHCNYISSIAEDRHGNLWVGGGYGVDVFHKDSGKSAFFLHDPKNPRSLVSNNITSIYRDRRNNMWIGTTEGLDLFNEKTNSFTHFTKGNGLPTNAITAIKEDNSGNLWLSTQNGISHLIIRRNANGDTYTFRNFDELDGLQGKYFNENAGFRTSKGEMVFGGPNGFNLFHPSQIQKNALAPKLVFTDFQLFNKSLEPNKSFQNRIILTKNLADTKEITLEHNHNVFSIEFAALNYIHSEKNRYRYKLEGFDKQWQTVDSHNRRVSYTNLDPGDYEFKVVAANNDGVWNKEGISMKITVLAPFWRTPLAYLLYFAALVAALVFLRRVELNKAKSKFLLEQERRDARQLHELDLMKIKFFTNVSHEFRTPLTLILAPIEKLLKTSTDPEHQQQFQMINKNAKRLLNMVNQLLDFKKIDVEDLSLTLSEGDIVEFVQETVDSFVDLSDKKCVSLSFQTGVEALHTAFDKDKLEKVLFNLLSNAFKFTPEHGKIDVALNCLDNDSSSEGLKVLEIKVKDTGIGIAKENQKKIFERFFREEVPSNMVNQGSGIGLALANEFISLHGGMISVDSTPGQGSCFTVSMPVKELAKPAAEKLVGQAEGQREVEALPTEELETLPQSITLSSENKPVVLVVEDNEDFRFYLQDSLNPYFQVLEARDGKEGWQKALSHLPDLIVSDLMMPELNGMDFCKKIKADPRTSQIPFVLLTAHASEEKQLKGLNLGANDYLTKPFHFEFLLSRIKNLITQKELLQKAYEKKISVQTTQEKIVSLDDKLIQKAIKYVEDNLSDPELTVEEMSRELGVSRVHLYKKMVAITGQTPVEFIRKIRLQHASQLLEKSQLTVAEVAYKVGFNNRKYFTKYFKEEYQILPSQYADIKQREAVV</sequence>
<dbReference type="Gene3D" id="2.60.40.10">
    <property type="entry name" value="Immunoglobulins"/>
    <property type="match status" value="1"/>
</dbReference>
<keyword evidence="4" id="KW-0805">Transcription regulation</keyword>
<dbReference type="InterPro" id="IPR036097">
    <property type="entry name" value="HisK_dim/P_sf"/>
</dbReference>
<dbReference type="SUPFAM" id="SSF55874">
    <property type="entry name" value="ATPase domain of HSP90 chaperone/DNA topoisomerase II/histidine kinase"/>
    <property type="match status" value="1"/>
</dbReference>
<dbReference type="PROSITE" id="PS01124">
    <property type="entry name" value="HTH_ARAC_FAMILY_2"/>
    <property type="match status" value="1"/>
</dbReference>
<dbReference type="SMART" id="SM00342">
    <property type="entry name" value="HTH_ARAC"/>
    <property type="match status" value="1"/>
</dbReference>
<evidence type="ECO:0000256" key="2">
    <source>
        <dbReference type="ARBA" id="ARBA00012438"/>
    </source>
</evidence>
<feature type="domain" description="HTH araC/xylS-type" evidence="8">
    <location>
        <begin position="1275"/>
        <end position="1374"/>
    </location>
</feature>
<dbReference type="PANTHER" id="PTHR43547:SF2">
    <property type="entry name" value="HYBRID SIGNAL TRANSDUCTION HISTIDINE KINASE C"/>
    <property type="match status" value="1"/>
</dbReference>
<dbReference type="InterPro" id="IPR011006">
    <property type="entry name" value="CheY-like_superfamily"/>
</dbReference>
<name>A0ABW2DR19_9BACT</name>
<evidence type="ECO:0000259" key="10">
    <source>
        <dbReference type="PROSITE" id="PS50110"/>
    </source>
</evidence>
<dbReference type="Gene3D" id="3.30.565.10">
    <property type="entry name" value="Histidine kinase-like ATPase, C-terminal domain"/>
    <property type="match status" value="1"/>
</dbReference>
<evidence type="ECO:0000259" key="9">
    <source>
        <dbReference type="PROSITE" id="PS50109"/>
    </source>
</evidence>
<dbReference type="PROSITE" id="PS00041">
    <property type="entry name" value="HTH_ARAC_FAMILY_1"/>
    <property type="match status" value="1"/>
</dbReference>
<dbReference type="InterPro" id="IPR001789">
    <property type="entry name" value="Sig_transdc_resp-reg_receiver"/>
</dbReference>
<dbReference type="CDD" id="cd00082">
    <property type="entry name" value="HisKA"/>
    <property type="match status" value="1"/>
</dbReference>
<dbReference type="Pfam" id="PF12833">
    <property type="entry name" value="HTH_18"/>
    <property type="match status" value="1"/>
</dbReference>
<evidence type="ECO:0000256" key="1">
    <source>
        <dbReference type="ARBA" id="ARBA00000085"/>
    </source>
</evidence>
<accession>A0ABW2DR19</accession>
<evidence type="ECO:0000256" key="7">
    <source>
        <dbReference type="PROSITE-ProRule" id="PRU00169"/>
    </source>
</evidence>
<dbReference type="SUPFAM" id="SSF46689">
    <property type="entry name" value="Homeodomain-like"/>
    <property type="match status" value="2"/>
</dbReference>
<dbReference type="InterPro" id="IPR003661">
    <property type="entry name" value="HisK_dim/P_dom"/>
</dbReference>
<dbReference type="InterPro" id="IPR011110">
    <property type="entry name" value="Reg_prop"/>
</dbReference>
<dbReference type="Gene3D" id="1.10.287.130">
    <property type="match status" value="1"/>
</dbReference>
<dbReference type="InterPro" id="IPR013783">
    <property type="entry name" value="Ig-like_fold"/>
</dbReference>
<dbReference type="InterPro" id="IPR003594">
    <property type="entry name" value="HATPase_dom"/>
</dbReference>
<evidence type="ECO:0000256" key="3">
    <source>
        <dbReference type="ARBA" id="ARBA00022553"/>
    </source>
</evidence>
<dbReference type="SMART" id="SM00448">
    <property type="entry name" value="REC"/>
    <property type="match status" value="1"/>
</dbReference>
<dbReference type="PANTHER" id="PTHR43547">
    <property type="entry name" value="TWO-COMPONENT HISTIDINE KINASE"/>
    <property type="match status" value="1"/>
</dbReference>
<dbReference type="PROSITE" id="PS50109">
    <property type="entry name" value="HIS_KIN"/>
    <property type="match status" value="1"/>
</dbReference>
<evidence type="ECO:0000313" key="11">
    <source>
        <dbReference type="EMBL" id="MFC6998843.1"/>
    </source>
</evidence>
<proteinExistence type="predicted"/>
<dbReference type="InterPro" id="IPR015943">
    <property type="entry name" value="WD40/YVTN_repeat-like_dom_sf"/>
</dbReference>
<dbReference type="SUPFAM" id="SSF52172">
    <property type="entry name" value="CheY-like"/>
    <property type="match status" value="1"/>
</dbReference>
<evidence type="ECO:0000256" key="5">
    <source>
        <dbReference type="ARBA" id="ARBA00023125"/>
    </source>
</evidence>
<dbReference type="InterPro" id="IPR036890">
    <property type="entry name" value="HATPase_C_sf"/>
</dbReference>
<dbReference type="Pfam" id="PF02518">
    <property type="entry name" value="HATPase_c"/>
    <property type="match status" value="1"/>
</dbReference>
<reference evidence="12" key="1">
    <citation type="journal article" date="2019" name="Int. J. Syst. Evol. Microbiol.">
        <title>The Global Catalogue of Microorganisms (GCM) 10K type strain sequencing project: providing services to taxonomists for standard genome sequencing and annotation.</title>
        <authorList>
            <consortium name="The Broad Institute Genomics Platform"/>
            <consortium name="The Broad Institute Genome Sequencing Center for Infectious Disease"/>
            <person name="Wu L."/>
            <person name="Ma J."/>
        </authorList>
    </citation>
    <scope>NUCLEOTIDE SEQUENCE [LARGE SCALE GENOMIC DNA]</scope>
    <source>
        <strain evidence="12">CGMCC 4.7393</strain>
    </source>
</reference>
<evidence type="ECO:0000256" key="6">
    <source>
        <dbReference type="ARBA" id="ARBA00023163"/>
    </source>
</evidence>
<keyword evidence="5" id="KW-0238">DNA-binding</keyword>
<comment type="caution">
    <text evidence="11">The sequence shown here is derived from an EMBL/GenBank/DDBJ whole genome shotgun (WGS) entry which is preliminary data.</text>
</comment>
<dbReference type="Pfam" id="PF07495">
    <property type="entry name" value="Y_Y_Y"/>
    <property type="match status" value="1"/>
</dbReference>
<comment type="catalytic activity">
    <reaction evidence="1">
        <text>ATP + protein L-histidine = ADP + protein N-phospho-L-histidine.</text>
        <dbReference type="EC" id="2.7.13.3"/>
    </reaction>
</comment>
<organism evidence="11 12">
    <name type="scientific">Rufibacter roseus</name>
    <dbReference type="NCBI Taxonomy" id="1567108"/>
    <lineage>
        <taxon>Bacteria</taxon>
        <taxon>Pseudomonadati</taxon>
        <taxon>Bacteroidota</taxon>
        <taxon>Cytophagia</taxon>
        <taxon>Cytophagales</taxon>
        <taxon>Hymenobacteraceae</taxon>
        <taxon>Rufibacter</taxon>
    </lineage>
</organism>
<dbReference type="Gene3D" id="1.10.10.60">
    <property type="entry name" value="Homeodomain-like"/>
    <property type="match status" value="2"/>
</dbReference>
<feature type="domain" description="Histidine kinase" evidence="9">
    <location>
        <begin position="861"/>
        <end position="1085"/>
    </location>
</feature>
<dbReference type="PRINTS" id="PR00344">
    <property type="entry name" value="BCTRLSENSOR"/>
</dbReference>
<dbReference type="SMART" id="SM00387">
    <property type="entry name" value="HATPase_c"/>
    <property type="match status" value="1"/>
</dbReference>
<dbReference type="InterPro" id="IPR018062">
    <property type="entry name" value="HTH_AraC-typ_CS"/>
</dbReference>
<dbReference type="EC" id="2.7.13.3" evidence="2"/>
<evidence type="ECO:0000256" key="4">
    <source>
        <dbReference type="ARBA" id="ARBA00023015"/>
    </source>
</evidence>
<dbReference type="InterPro" id="IPR005467">
    <property type="entry name" value="His_kinase_dom"/>
</dbReference>
<feature type="modified residue" description="4-aspartylphosphate" evidence="7">
    <location>
        <position position="1176"/>
    </location>
</feature>
<dbReference type="InterPro" id="IPR004358">
    <property type="entry name" value="Sig_transdc_His_kin-like_C"/>
</dbReference>
<dbReference type="PROSITE" id="PS50110">
    <property type="entry name" value="RESPONSE_REGULATORY"/>
    <property type="match status" value="1"/>
</dbReference>
<dbReference type="SUPFAM" id="SSF101898">
    <property type="entry name" value="NHL repeat"/>
    <property type="match status" value="1"/>
</dbReference>
<evidence type="ECO:0000259" key="8">
    <source>
        <dbReference type="PROSITE" id="PS01124"/>
    </source>
</evidence>
<keyword evidence="3 7" id="KW-0597">Phosphoprotein</keyword>
<gene>
    <name evidence="11" type="ORF">ACFQHR_14495</name>
</gene>
<evidence type="ECO:0000313" key="12">
    <source>
        <dbReference type="Proteomes" id="UP001596405"/>
    </source>
</evidence>
<dbReference type="InterPro" id="IPR018060">
    <property type="entry name" value="HTH_AraC"/>
</dbReference>
<keyword evidence="6" id="KW-0804">Transcription</keyword>
<dbReference type="Proteomes" id="UP001596405">
    <property type="component" value="Unassembled WGS sequence"/>
</dbReference>
<dbReference type="SUPFAM" id="SSF63829">
    <property type="entry name" value="Calcium-dependent phosphotriesterase"/>
    <property type="match status" value="2"/>
</dbReference>
<feature type="domain" description="Response regulatory" evidence="10">
    <location>
        <begin position="1128"/>
        <end position="1243"/>
    </location>
</feature>
<protein>
    <recommendedName>
        <fullName evidence="2">histidine kinase</fullName>
        <ecNumber evidence="2">2.7.13.3</ecNumber>
    </recommendedName>
</protein>
<dbReference type="Gene3D" id="2.130.10.10">
    <property type="entry name" value="YVTN repeat-like/Quinoprotein amine dehydrogenase"/>
    <property type="match status" value="3"/>
</dbReference>
<dbReference type="Gene3D" id="3.40.50.2300">
    <property type="match status" value="1"/>
</dbReference>
<dbReference type="SMART" id="SM00388">
    <property type="entry name" value="HisKA"/>
    <property type="match status" value="1"/>
</dbReference>
<keyword evidence="12" id="KW-1185">Reference proteome</keyword>
<dbReference type="Pfam" id="PF00072">
    <property type="entry name" value="Response_reg"/>
    <property type="match status" value="1"/>
</dbReference>
<dbReference type="EMBL" id="JBHSYQ010000008">
    <property type="protein sequence ID" value="MFC6998843.1"/>
    <property type="molecule type" value="Genomic_DNA"/>
</dbReference>
<dbReference type="Pfam" id="PF00512">
    <property type="entry name" value="HisKA"/>
    <property type="match status" value="1"/>
</dbReference>
<dbReference type="InterPro" id="IPR011123">
    <property type="entry name" value="Y_Y_Y"/>
</dbReference>
<dbReference type="Pfam" id="PF07494">
    <property type="entry name" value="Reg_prop"/>
    <property type="match status" value="8"/>
</dbReference>
<dbReference type="SUPFAM" id="SSF47384">
    <property type="entry name" value="Homodimeric domain of signal transducing histidine kinase"/>
    <property type="match status" value="1"/>
</dbReference>
<dbReference type="InterPro" id="IPR009057">
    <property type="entry name" value="Homeodomain-like_sf"/>
</dbReference>
<dbReference type="CDD" id="cd17574">
    <property type="entry name" value="REC_OmpR"/>
    <property type="match status" value="1"/>
</dbReference>